<evidence type="ECO:0000313" key="3">
    <source>
        <dbReference type="Proteomes" id="UP001642484"/>
    </source>
</evidence>
<evidence type="ECO:0008006" key="4">
    <source>
        <dbReference type="Google" id="ProtNLM"/>
    </source>
</evidence>
<accession>A0ABP0NFX7</accession>
<feature type="compositionally biased region" description="Basic and acidic residues" evidence="1">
    <location>
        <begin position="29"/>
        <end position="46"/>
    </location>
</feature>
<keyword evidence="3" id="KW-1185">Reference proteome</keyword>
<comment type="caution">
    <text evidence="2">The sequence shown here is derived from an EMBL/GenBank/DDBJ whole genome shotgun (WGS) entry which is preliminary data.</text>
</comment>
<gene>
    <name evidence="2" type="ORF">CCMP2556_LOCUS30811</name>
</gene>
<dbReference type="Proteomes" id="UP001642484">
    <property type="component" value="Unassembled WGS sequence"/>
</dbReference>
<dbReference type="EMBL" id="CAXAMN010021715">
    <property type="protein sequence ID" value="CAK9062670.1"/>
    <property type="molecule type" value="Genomic_DNA"/>
</dbReference>
<sequence>MQSGKSGSSSSSSSSSSTSLEPEPPCQNEPERPDESAMIHSEHDGSSSEQECEADQEGTNVWPKGSSEYSDLFDWPAGNASKMFLADPVFIENFKELFRTCKIEVFDSFAGTGNGSTAFKLQHRALAEALRFSSSLLGIKQFNVGIQSDVEILVLEVWQCQQTELEP</sequence>
<reference evidence="2 3" key="1">
    <citation type="submission" date="2024-02" db="EMBL/GenBank/DDBJ databases">
        <authorList>
            <person name="Chen Y."/>
            <person name="Shah S."/>
            <person name="Dougan E. K."/>
            <person name="Thang M."/>
            <person name="Chan C."/>
        </authorList>
    </citation>
    <scope>NUCLEOTIDE SEQUENCE [LARGE SCALE GENOMIC DNA]</scope>
</reference>
<name>A0ABP0NFX7_9DINO</name>
<organism evidence="2 3">
    <name type="scientific">Durusdinium trenchii</name>
    <dbReference type="NCBI Taxonomy" id="1381693"/>
    <lineage>
        <taxon>Eukaryota</taxon>
        <taxon>Sar</taxon>
        <taxon>Alveolata</taxon>
        <taxon>Dinophyceae</taxon>
        <taxon>Suessiales</taxon>
        <taxon>Symbiodiniaceae</taxon>
        <taxon>Durusdinium</taxon>
    </lineage>
</organism>
<feature type="compositionally biased region" description="Low complexity" evidence="1">
    <location>
        <begin position="1"/>
        <end position="19"/>
    </location>
</feature>
<protein>
    <recommendedName>
        <fullName evidence="4">Trimethylguanosine synthase</fullName>
    </recommendedName>
</protein>
<evidence type="ECO:0000256" key="1">
    <source>
        <dbReference type="SAM" id="MobiDB-lite"/>
    </source>
</evidence>
<proteinExistence type="predicted"/>
<evidence type="ECO:0000313" key="2">
    <source>
        <dbReference type="EMBL" id="CAK9062670.1"/>
    </source>
</evidence>
<feature type="region of interest" description="Disordered" evidence="1">
    <location>
        <begin position="1"/>
        <end position="65"/>
    </location>
</feature>